<dbReference type="PANTHER" id="PTHR24373:SF275">
    <property type="entry name" value="TIR DOMAIN-CONTAINING PROTEIN"/>
    <property type="match status" value="1"/>
</dbReference>
<dbReference type="OrthoDB" id="676979at2759"/>
<evidence type="ECO:0000313" key="4">
    <source>
        <dbReference type="EnsemblMetazoa" id="CapteP184963"/>
    </source>
</evidence>
<dbReference type="Gene3D" id="3.80.10.10">
    <property type="entry name" value="Ribonuclease Inhibitor"/>
    <property type="match status" value="1"/>
</dbReference>
<dbReference type="AlphaFoldDB" id="R7UEJ9"/>
<keyword evidence="1 2" id="KW-0732">Signal</keyword>
<dbReference type="EnsemblMetazoa" id="CapteT184963">
    <property type="protein sequence ID" value="CapteP184963"/>
    <property type="gene ID" value="CapteG184963"/>
</dbReference>
<dbReference type="EMBL" id="KB301925">
    <property type="protein sequence ID" value="ELU04959.1"/>
    <property type="molecule type" value="Genomic_DNA"/>
</dbReference>
<reference evidence="3 5" key="2">
    <citation type="journal article" date="2013" name="Nature">
        <title>Insights into bilaterian evolution from three spiralian genomes.</title>
        <authorList>
            <person name="Simakov O."/>
            <person name="Marletaz F."/>
            <person name="Cho S.J."/>
            <person name="Edsinger-Gonzales E."/>
            <person name="Havlak P."/>
            <person name="Hellsten U."/>
            <person name="Kuo D.H."/>
            <person name="Larsson T."/>
            <person name="Lv J."/>
            <person name="Arendt D."/>
            <person name="Savage R."/>
            <person name="Osoegawa K."/>
            <person name="de Jong P."/>
            <person name="Grimwood J."/>
            <person name="Chapman J.A."/>
            <person name="Shapiro H."/>
            <person name="Aerts A."/>
            <person name="Otillar R.P."/>
            <person name="Terry A.Y."/>
            <person name="Boore J.L."/>
            <person name="Grigoriev I.V."/>
            <person name="Lindberg D.R."/>
            <person name="Seaver E.C."/>
            <person name="Weisblat D.A."/>
            <person name="Putnam N.H."/>
            <person name="Rokhsar D.S."/>
        </authorList>
    </citation>
    <scope>NUCLEOTIDE SEQUENCE</scope>
    <source>
        <strain evidence="3 5">I ESC-2004</strain>
    </source>
</reference>
<name>R7UEJ9_CAPTE</name>
<evidence type="ECO:0000313" key="5">
    <source>
        <dbReference type="Proteomes" id="UP000014760"/>
    </source>
</evidence>
<evidence type="ECO:0000256" key="2">
    <source>
        <dbReference type="SAM" id="SignalP"/>
    </source>
</evidence>
<dbReference type="InterPro" id="IPR001611">
    <property type="entry name" value="Leu-rich_rpt"/>
</dbReference>
<reference evidence="5" key="1">
    <citation type="submission" date="2012-12" db="EMBL/GenBank/DDBJ databases">
        <authorList>
            <person name="Hellsten U."/>
            <person name="Grimwood J."/>
            <person name="Chapman J.A."/>
            <person name="Shapiro H."/>
            <person name="Aerts A."/>
            <person name="Otillar R.P."/>
            <person name="Terry A.Y."/>
            <person name="Boore J.L."/>
            <person name="Simakov O."/>
            <person name="Marletaz F."/>
            <person name="Cho S.-J."/>
            <person name="Edsinger-Gonzales E."/>
            <person name="Havlak P."/>
            <person name="Kuo D.-H."/>
            <person name="Larsson T."/>
            <person name="Lv J."/>
            <person name="Arendt D."/>
            <person name="Savage R."/>
            <person name="Osoegawa K."/>
            <person name="de Jong P."/>
            <person name="Lindberg D.R."/>
            <person name="Seaver E.C."/>
            <person name="Weisblat D.A."/>
            <person name="Putnam N.H."/>
            <person name="Grigoriev I.V."/>
            <person name="Rokhsar D.S."/>
        </authorList>
    </citation>
    <scope>NUCLEOTIDE SEQUENCE</scope>
    <source>
        <strain evidence="5">I ESC-2004</strain>
    </source>
</reference>
<feature type="signal peptide" evidence="2">
    <location>
        <begin position="1"/>
        <end position="16"/>
    </location>
</feature>
<dbReference type="HOGENOM" id="CLU_772194_0_0_1"/>
<dbReference type="EMBL" id="AMQN01007989">
    <property type="status" value="NOT_ANNOTATED_CDS"/>
    <property type="molecule type" value="Genomic_DNA"/>
</dbReference>
<dbReference type="PANTHER" id="PTHR24373">
    <property type="entry name" value="SLIT RELATED LEUCINE-RICH REPEAT NEURONAL PROTEIN"/>
    <property type="match status" value="1"/>
</dbReference>
<dbReference type="Proteomes" id="UP000014760">
    <property type="component" value="Unassembled WGS sequence"/>
</dbReference>
<dbReference type="InterPro" id="IPR050328">
    <property type="entry name" value="Dev_Immune_Receptor"/>
</dbReference>
<keyword evidence="5" id="KW-1185">Reference proteome</keyword>
<sequence length="359" mass="40712">MVVKLLCIILVPLTQGNNWIEVENGSEFNANYYKIHFALSMKSCQEFCEAESRSICCSVKLLTPACFLFHRLTRFTLDDAGIGIPYAGQVTGYTTMDRNVTVADMKILCVALLIHCWLNFELILGLSLVSSGLTSIPVGINPDVSELRLKDNKISTIHRSDFNDKYPRLYHVGLGENLLTSIETGCFRGTVLQTILLGYNKLTAFPDFREVKDTLETVSLKFNQVTKISQEDVNYLTKLTKLNLRNNSIVQLPELTMLLPSLLDLDLVGNELECCNSTAWLKRIPDALRLKSDNPPCIKPCEWKRIAWENVTEGMLLETPCEMQLPMWHHIGKRHVSHLISMRFTWIVQPLTILSSIEC</sequence>
<evidence type="ECO:0000313" key="3">
    <source>
        <dbReference type="EMBL" id="ELU04959.1"/>
    </source>
</evidence>
<organism evidence="3">
    <name type="scientific">Capitella teleta</name>
    <name type="common">Polychaete worm</name>
    <dbReference type="NCBI Taxonomy" id="283909"/>
    <lineage>
        <taxon>Eukaryota</taxon>
        <taxon>Metazoa</taxon>
        <taxon>Spiralia</taxon>
        <taxon>Lophotrochozoa</taxon>
        <taxon>Annelida</taxon>
        <taxon>Polychaeta</taxon>
        <taxon>Sedentaria</taxon>
        <taxon>Scolecida</taxon>
        <taxon>Capitellidae</taxon>
        <taxon>Capitella</taxon>
    </lineage>
</organism>
<protein>
    <recommendedName>
        <fullName evidence="6">Apple domain-containing protein</fullName>
    </recommendedName>
</protein>
<accession>R7UEJ9</accession>
<evidence type="ECO:0008006" key="6">
    <source>
        <dbReference type="Google" id="ProtNLM"/>
    </source>
</evidence>
<evidence type="ECO:0000256" key="1">
    <source>
        <dbReference type="ARBA" id="ARBA00022729"/>
    </source>
</evidence>
<dbReference type="STRING" id="283909.R7UEJ9"/>
<dbReference type="Pfam" id="PF13855">
    <property type="entry name" value="LRR_8"/>
    <property type="match status" value="1"/>
</dbReference>
<reference evidence="4" key="3">
    <citation type="submission" date="2015-06" db="UniProtKB">
        <authorList>
            <consortium name="EnsemblMetazoa"/>
        </authorList>
    </citation>
    <scope>IDENTIFICATION</scope>
</reference>
<proteinExistence type="predicted"/>
<gene>
    <name evidence="3" type="ORF">CAPTEDRAFT_184963</name>
</gene>
<dbReference type="SUPFAM" id="SSF52058">
    <property type="entry name" value="L domain-like"/>
    <property type="match status" value="1"/>
</dbReference>
<feature type="chain" id="PRO_5008787941" description="Apple domain-containing protein" evidence="2">
    <location>
        <begin position="17"/>
        <end position="359"/>
    </location>
</feature>
<dbReference type="InterPro" id="IPR032675">
    <property type="entry name" value="LRR_dom_sf"/>
</dbReference>
<dbReference type="PROSITE" id="PS51450">
    <property type="entry name" value="LRR"/>
    <property type="match status" value="1"/>
</dbReference>